<name>A0ABP1RNX1_9HEXA</name>
<evidence type="ECO:0000313" key="3">
    <source>
        <dbReference type="Proteomes" id="UP001642540"/>
    </source>
</evidence>
<feature type="compositionally biased region" description="Basic and acidic residues" evidence="1">
    <location>
        <begin position="228"/>
        <end position="258"/>
    </location>
</feature>
<feature type="region of interest" description="Disordered" evidence="1">
    <location>
        <begin position="228"/>
        <end position="267"/>
    </location>
</feature>
<evidence type="ECO:0000256" key="1">
    <source>
        <dbReference type="SAM" id="MobiDB-lite"/>
    </source>
</evidence>
<organism evidence="2 3">
    <name type="scientific">Orchesella dallaii</name>
    <dbReference type="NCBI Taxonomy" id="48710"/>
    <lineage>
        <taxon>Eukaryota</taxon>
        <taxon>Metazoa</taxon>
        <taxon>Ecdysozoa</taxon>
        <taxon>Arthropoda</taxon>
        <taxon>Hexapoda</taxon>
        <taxon>Collembola</taxon>
        <taxon>Entomobryomorpha</taxon>
        <taxon>Entomobryoidea</taxon>
        <taxon>Orchesellidae</taxon>
        <taxon>Orchesellinae</taxon>
        <taxon>Orchesella</taxon>
    </lineage>
</organism>
<proteinExistence type="predicted"/>
<protein>
    <recommendedName>
        <fullName evidence="4">TPX2 C-terminal domain-containing protein</fullName>
    </recommendedName>
</protein>
<evidence type="ECO:0000313" key="2">
    <source>
        <dbReference type="EMBL" id="CAL8131947.1"/>
    </source>
</evidence>
<accession>A0ABP1RNX1</accession>
<sequence>MAGLKEHELSDRDEQVDSSPASSSNSDSDREHKVNTMNWMLGRLSTKTDGVAWRGMVPQKTKERKRKKPTAGTKGSPLPNMSKDEGKREIKPGTAAVNVHKIDHGAVQDCHNVRGYRRGIGRGKKPPRQTNPQSVASCNESASPKPGSSWFPTSGPSISSSGSQAGHSMAEVDGRKRPVAAPTVPVVRASTPAKKFPPFGRPQTKPKRVTATVTYYTREEYEREQEALREMKRRQHEEQVKQEIRRAEVETEQDRVNRDAGNAEGRE</sequence>
<feature type="compositionally biased region" description="Basic and acidic residues" evidence="1">
    <location>
        <begin position="1"/>
        <end position="15"/>
    </location>
</feature>
<dbReference type="EMBL" id="CAXLJM020000091">
    <property type="protein sequence ID" value="CAL8131947.1"/>
    <property type="molecule type" value="Genomic_DNA"/>
</dbReference>
<comment type="caution">
    <text evidence="2">The sequence shown here is derived from an EMBL/GenBank/DDBJ whole genome shotgun (WGS) entry which is preliminary data.</text>
</comment>
<feature type="compositionally biased region" description="Basic and acidic residues" evidence="1">
    <location>
        <begin position="82"/>
        <end position="91"/>
    </location>
</feature>
<feature type="compositionally biased region" description="Polar residues" evidence="1">
    <location>
        <begin position="128"/>
        <end position="142"/>
    </location>
</feature>
<feature type="region of interest" description="Disordered" evidence="1">
    <location>
        <begin position="191"/>
        <end position="210"/>
    </location>
</feature>
<gene>
    <name evidence="2" type="ORF">ODALV1_LOCUS24402</name>
</gene>
<keyword evidence="3" id="KW-1185">Reference proteome</keyword>
<feature type="compositionally biased region" description="Low complexity" evidence="1">
    <location>
        <begin position="17"/>
        <end position="26"/>
    </location>
</feature>
<reference evidence="2 3" key="1">
    <citation type="submission" date="2024-08" db="EMBL/GenBank/DDBJ databases">
        <authorList>
            <person name="Cucini C."/>
            <person name="Frati F."/>
        </authorList>
    </citation>
    <scope>NUCLEOTIDE SEQUENCE [LARGE SCALE GENOMIC DNA]</scope>
</reference>
<evidence type="ECO:0008006" key="4">
    <source>
        <dbReference type="Google" id="ProtNLM"/>
    </source>
</evidence>
<feature type="compositionally biased region" description="Basic residues" evidence="1">
    <location>
        <begin position="114"/>
        <end position="127"/>
    </location>
</feature>
<feature type="region of interest" description="Disordered" evidence="1">
    <location>
        <begin position="1"/>
        <end position="186"/>
    </location>
</feature>
<feature type="compositionally biased region" description="Low complexity" evidence="1">
    <location>
        <begin position="148"/>
        <end position="168"/>
    </location>
</feature>
<dbReference type="Proteomes" id="UP001642540">
    <property type="component" value="Unassembled WGS sequence"/>
</dbReference>